<reference evidence="3 4" key="1">
    <citation type="journal article" date="2020" name="bioRxiv">
        <title>Whole genome comparisons of ergot fungi reveals the divergence and evolution of species within the genus Claviceps are the result of varying mechanisms driving genome evolution and host range expansion.</title>
        <authorList>
            <person name="Wyka S.A."/>
            <person name="Mondo S.J."/>
            <person name="Liu M."/>
            <person name="Dettman J."/>
            <person name="Nalam V."/>
            <person name="Broders K.D."/>
        </authorList>
    </citation>
    <scope>NUCLEOTIDE SEQUENCE [LARGE SCALE GENOMIC DNA]</scope>
    <source>
        <strain evidence="3 4">CCC 1485</strain>
    </source>
</reference>
<keyword evidence="4" id="KW-1185">Reference proteome</keyword>
<dbReference type="GO" id="GO:0000272">
    <property type="term" value="P:polysaccharide catabolic process"/>
    <property type="evidence" value="ECO:0007669"/>
    <property type="project" value="UniProtKB-KW"/>
</dbReference>
<dbReference type="InterPro" id="IPR013319">
    <property type="entry name" value="GH11/12"/>
</dbReference>
<gene>
    <name evidence="3" type="ORF">E4U60_004130</name>
</gene>
<evidence type="ECO:0000256" key="1">
    <source>
        <dbReference type="ARBA" id="ARBA00005519"/>
    </source>
</evidence>
<dbReference type="InterPro" id="IPR013320">
    <property type="entry name" value="ConA-like_dom_sf"/>
</dbReference>
<name>A0A9P7M932_9HYPO</name>
<protein>
    <recommendedName>
        <fullName evidence="5">Endoglucanase I</fullName>
    </recommendedName>
</protein>
<dbReference type="SUPFAM" id="SSF49899">
    <property type="entry name" value="Concanavalin A-like lectins/glucanases"/>
    <property type="match status" value="1"/>
</dbReference>
<proteinExistence type="inferred from homology"/>
<accession>A0A9P7M932</accession>
<dbReference type="Proteomes" id="UP000706124">
    <property type="component" value="Unassembled WGS sequence"/>
</dbReference>
<sequence length="332" mass="36171">MFRWLVNAIFLALPIGTTIGVLLGIQALNSANGKPPPLSNGDKESNSIGIPGLGPIKAKDSIAMKCDDPEGIYSKAPKGLDFSMSANPWGWEKGTPGNICLMVNLNGNQTYPTKFSAPPFNVTWQYPRAASSNKTNNVHAFPNAKVMSKAFPVKLGDIKTLEFDVNWHLSLKNDSLVDITDDEVTANAVNANVAIDIFVDPSSAKASKPEKASHEIMVWLGRYGTDTYPIGKKTVVDKGLKTKTLQGTDFYLYYGLNKLTNQKVLSWVASEPVHDFKGDLQPLLDEIFASDNADYPSKTDYLGYFAFGQEAYSSDANVTFSVPSLLVDLETS</sequence>
<keyword evidence="2" id="KW-0378">Hydrolase</keyword>
<dbReference type="PANTHER" id="PTHR34002">
    <property type="entry name" value="BLR1656 PROTEIN"/>
    <property type="match status" value="1"/>
</dbReference>
<comment type="caution">
    <text evidence="3">The sequence shown here is derived from an EMBL/GenBank/DDBJ whole genome shotgun (WGS) entry which is preliminary data.</text>
</comment>
<evidence type="ECO:0000256" key="2">
    <source>
        <dbReference type="RuleBase" id="RU361163"/>
    </source>
</evidence>
<comment type="similarity">
    <text evidence="1 2">Belongs to the glycosyl hydrolase 12 (cellulase H) family.</text>
</comment>
<keyword evidence="2" id="KW-0119">Carbohydrate metabolism</keyword>
<dbReference type="Pfam" id="PF01670">
    <property type="entry name" value="Glyco_hydro_12"/>
    <property type="match status" value="1"/>
</dbReference>
<evidence type="ECO:0000313" key="4">
    <source>
        <dbReference type="Proteomes" id="UP000706124"/>
    </source>
</evidence>
<dbReference type="OrthoDB" id="89349at2759"/>
<keyword evidence="2" id="KW-0624">Polysaccharide degradation</keyword>
<dbReference type="EMBL" id="SRPO01000332">
    <property type="protein sequence ID" value="KAG5934065.1"/>
    <property type="molecule type" value="Genomic_DNA"/>
</dbReference>
<dbReference type="GO" id="GO:0008810">
    <property type="term" value="F:cellulase activity"/>
    <property type="evidence" value="ECO:0007669"/>
    <property type="project" value="InterPro"/>
</dbReference>
<organism evidence="3 4">
    <name type="scientific">Claviceps pazoutovae</name>
    <dbReference type="NCBI Taxonomy" id="1649127"/>
    <lineage>
        <taxon>Eukaryota</taxon>
        <taxon>Fungi</taxon>
        <taxon>Dikarya</taxon>
        <taxon>Ascomycota</taxon>
        <taxon>Pezizomycotina</taxon>
        <taxon>Sordariomycetes</taxon>
        <taxon>Hypocreomycetidae</taxon>
        <taxon>Hypocreales</taxon>
        <taxon>Clavicipitaceae</taxon>
        <taxon>Claviceps</taxon>
    </lineage>
</organism>
<dbReference type="PANTHER" id="PTHR34002:SF9">
    <property type="entry name" value="XYLOGLUCAN-SPECIFIC ENDO-BETA-1,4-GLUCANASE A"/>
    <property type="match status" value="1"/>
</dbReference>
<dbReference type="AlphaFoldDB" id="A0A9P7M932"/>
<evidence type="ECO:0000313" key="3">
    <source>
        <dbReference type="EMBL" id="KAG5934065.1"/>
    </source>
</evidence>
<dbReference type="InterPro" id="IPR002594">
    <property type="entry name" value="GH12"/>
</dbReference>
<dbReference type="Gene3D" id="2.60.120.180">
    <property type="match status" value="1"/>
</dbReference>
<keyword evidence="2" id="KW-0326">Glycosidase</keyword>
<evidence type="ECO:0008006" key="5">
    <source>
        <dbReference type="Google" id="ProtNLM"/>
    </source>
</evidence>